<protein>
    <submittedName>
        <fullName evidence="1">Uncharacterized protein</fullName>
    </submittedName>
</protein>
<evidence type="ECO:0000313" key="1">
    <source>
        <dbReference type="EMBL" id="BDI20972.1"/>
    </source>
</evidence>
<geneLocation type="plasmid" evidence="1 2">
    <name>pANSO36C</name>
</geneLocation>
<gene>
    <name evidence="1" type="ORF">ANSO36C_67740</name>
</gene>
<name>A0ABM7ZCD1_NOSCO</name>
<accession>A0ABM7ZCD1</accession>
<organism evidence="1 2">
    <name type="scientific">Nostoc cf. commune SO-36</name>
    <dbReference type="NCBI Taxonomy" id="449208"/>
    <lineage>
        <taxon>Bacteria</taxon>
        <taxon>Bacillati</taxon>
        <taxon>Cyanobacteriota</taxon>
        <taxon>Cyanophyceae</taxon>
        <taxon>Nostocales</taxon>
        <taxon>Nostocaceae</taxon>
        <taxon>Nostoc</taxon>
    </lineage>
</organism>
<proteinExistence type="predicted"/>
<keyword evidence="2" id="KW-1185">Reference proteome</keyword>
<keyword evidence="1" id="KW-0614">Plasmid</keyword>
<dbReference type="Proteomes" id="UP001055453">
    <property type="component" value="Plasmid pANSO36C"/>
</dbReference>
<dbReference type="RefSeq" id="WP_251961015.1">
    <property type="nucleotide sequence ID" value="NZ_AP025735.1"/>
</dbReference>
<sequence length="58" mass="6640">MTLEQAIALLNECLEKLNKVFESKDELLHWHENFGNSLETAMTLVENCISDLSTDNDE</sequence>
<dbReference type="EMBL" id="AP025735">
    <property type="protein sequence ID" value="BDI20972.1"/>
    <property type="molecule type" value="Genomic_DNA"/>
</dbReference>
<evidence type="ECO:0000313" key="2">
    <source>
        <dbReference type="Proteomes" id="UP001055453"/>
    </source>
</evidence>
<reference evidence="1" key="1">
    <citation type="submission" date="2022-04" db="EMBL/GenBank/DDBJ databases">
        <title>Complete genome sequence of a cyanobacterium, Nostoc sp. SO-36, isolated in Antarctica.</title>
        <authorList>
            <person name="Kanesaki Y."/>
            <person name="Effendi D."/>
            <person name="Sakamoto T."/>
            <person name="Ohtani S."/>
            <person name="Awai K."/>
        </authorList>
    </citation>
    <scope>NUCLEOTIDE SEQUENCE</scope>
    <source>
        <strain evidence="1">SO-36</strain>
        <plasmid evidence="1">pANSO36C</plasmid>
    </source>
</reference>